<dbReference type="SUPFAM" id="SSF160544">
    <property type="entry name" value="EscU C-terminal domain-like"/>
    <property type="match status" value="1"/>
</dbReference>
<dbReference type="NCBIfam" id="TIGR00328">
    <property type="entry name" value="flhB"/>
    <property type="match status" value="1"/>
</dbReference>
<dbReference type="InterPro" id="IPR006136">
    <property type="entry name" value="FlhB"/>
</dbReference>
<evidence type="ECO:0000256" key="12">
    <source>
        <dbReference type="ARBA" id="ARBA00025078"/>
    </source>
</evidence>
<evidence type="ECO:0000313" key="16">
    <source>
        <dbReference type="Proteomes" id="UP000254764"/>
    </source>
</evidence>
<dbReference type="InterPro" id="IPR029025">
    <property type="entry name" value="T3SS_substrate_exporter_C"/>
</dbReference>
<feature type="region of interest" description="Disordered" evidence="14">
    <location>
        <begin position="1"/>
        <end position="42"/>
    </location>
</feature>
<dbReference type="STRING" id="1336235.GCA_000518785_01851"/>
<comment type="subcellular location">
    <subcellularLocation>
        <location evidence="1">Cell membrane</location>
        <topology evidence="1">Multi-pass membrane protein</topology>
    </subcellularLocation>
</comment>
<dbReference type="GO" id="GO:0009306">
    <property type="term" value="P:protein secretion"/>
    <property type="evidence" value="ECO:0007669"/>
    <property type="project" value="InterPro"/>
</dbReference>
<feature type="transmembrane region" description="Helical" evidence="13">
    <location>
        <begin position="50"/>
        <end position="71"/>
    </location>
</feature>
<dbReference type="Pfam" id="PF01312">
    <property type="entry name" value="Bac_export_2"/>
    <property type="match status" value="1"/>
</dbReference>
<evidence type="ECO:0000256" key="7">
    <source>
        <dbReference type="ARBA" id="ARBA00022795"/>
    </source>
</evidence>
<keyword evidence="5 13" id="KW-1003">Cell membrane</keyword>
<dbReference type="Gene3D" id="6.10.250.2080">
    <property type="match status" value="1"/>
</dbReference>
<keyword evidence="6 13" id="KW-0812">Transmembrane</keyword>
<feature type="transmembrane region" description="Helical" evidence="13">
    <location>
        <begin position="207"/>
        <end position="229"/>
    </location>
</feature>
<feature type="transmembrane region" description="Helical" evidence="13">
    <location>
        <begin position="107"/>
        <end position="128"/>
    </location>
</feature>
<evidence type="ECO:0000256" key="1">
    <source>
        <dbReference type="ARBA" id="ARBA00004651"/>
    </source>
</evidence>
<evidence type="ECO:0000256" key="9">
    <source>
        <dbReference type="ARBA" id="ARBA00022989"/>
    </source>
</evidence>
<name>A0A376AD55_9HYPH</name>
<evidence type="ECO:0000256" key="2">
    <source>
        <dbReference type="ARBA" id="ARBA00010690"/>
    </source>
</evidence>
<evidence type="ECO:0000256" key="11">
    <source>
        <dbReference type="ARBA" id="ARBA00023225"/>
    </source>
</evidence>
<evidence type="ECO:0000256" key="8">
    <source>
        <dbReference type="ARBA" id="ARBA00022927"/>
    </source>
</evidence>
<comment type="similarity">
    <text evidence="2 13">Belongs to the type III secretion exporter family.</text>
</comment>
<keyword evidence="9 13" id="KW-1133">Transmembrane helix</keyword>
<keyword evidence="16" id="KW-1185">Reference proteome</keyword>
<keyword evidence="10 13" id="KW-0472">Membrane</keyword>
<evidence type="ECO:0000256" key="5">
    <source>
        <dbReference type="ARBA" id="ARBA00022475"/>
    </source>
</evidence>
<dbReference type="Proteomes" id="UP000254764">
    <property type="component" value="Unassembled WGS sequence"/>
</dbReference>
<keyword evidence="11 13" id="KW-1006">Bacterial flagellum protein export</keyword>
<dbReference type="PANTHER" id="PTHR30531">
    <property type="entry name" value="FLAGELLAR BIOSYNTHETIC PROTEIN FLHB"/>
    <property type="match status" value="1"/>
</dbReference>
<evidence type="ECO:0000256" key="4">
    <source>
        <dbReference type="ARBA" id="ARBA00022448"/>
    </source>
</evidence>
<keyword evidence="7 13" id="KW-1005">Bacterial flagellum biogenesis</keyword>
<comment type="function">
    <text evidence="12 13">Required for formation of the rod structure in the basal body of the flagellar apparatus. Together with FliI and FliH, may constitute the export apparatus of flagellin.</text>
</comment>
<dbReference type="EMBL" id="UEYP01000001">
    <property type="protein sequence ID" value="SSC65383.1"/>
    <property type="molecule type" value="Genomic_DNA"/>
</dbReference>
<gene>
    <name evidence="13" type="primary">flhB</name>
    <name evidence="15" type="ORF">RHIZ70_1091</name>
</gene>
<dbReference type="PANTHER" id="PTHR30531:SF12">
    <property type="entry name" value="FLAGELLAR BIOSYNTHETIC PROTEIN FLHB"/>
    <property type="match status" value="1"/>
</dbReference>
<dbReference type="GO" id="GO:0005886">
    <property type="term" value="C:plasma membrane"/>
    <property type="evidence" value="ECO:0007669"/>
    <property type="project" value="UniProtKB-SubCell"/>
</dbReference>
<reference evidence="16" key="1">
    <citation type="submission" date="2018-07" db="EMBL/GenBank/DDBJ databases">
        <authorList>
            <person name="Peiro R."/>
            <person name="Begona"/>
            <person name="Cbmso G."/>
            <person name="Lopez M."/>
            <person name="Gonzalez S."/>
        </authorList>
    </citation>
    <scope>NUCLEOTIDE SEQUENCE [LARGE SCALE GENOMIC DNA]</scope>
</reference>
<feature type="compositionally biased region" description="Basic and acidic residues" evidence="14">
    <location>
        <begin position="14"/>
        <end position="40"/>
    </location>
</feature>
<evidence type="ECO:0000256" key="6">
    <source>
        <dbReference type="ARBA" id="ARBA00022692"/>
    </source>
</evidence>
<dbReference type="GO" id="GO:0044780">
    <property type="term" value="P:bacterial-type flagellum assembly"/>
    <property type="evidence" value="ECO:0007669"/>
    <property type="project" value="InterPro"/>
</dbReference>
<accession>A0A376AD55</accession>
<feature type="transmembrane region" description="Helical" evidence="13">
    <location>
        <begin position="168"/>
        <end position="187"/>
    </location>
</feature>
<dbReference type="InterPro" id="IPR006135">
    <property type="entry name" value="T3SS_substrate_exporter"/>
</dbReference>
<evidence type="ECO:0000256" key="3">
    <source>
        <dbReference type="ARBA" id="ARBA00021622"/>
    </source>
</evidence>
<evidence type="ECO:0000256" key="13">
    <source>
        <dbReference type="RuleBase" id="RU364091"/>
    </source>
</evidence>
<keyword evidence="4 13" id="KW-0813">Transport</keyword>
<proteinExistence type="inferred from homology"/>
<dbReference type="FunFam" id="3.40.1690.10:FF:000001">
    <property type="entry name" value="Flagellar biosynthetic protein FlhB"/>
    <property type="match status" value="1"/>
</dbReference>
<protein>
    <recommendedName>
        <fullName evidence="3 13">Flagellar biosynthetic protein FlhB</fullName>
    </recommendedName>
</protein>
<sequence>MDSGAAIPPAFLTDEAKGVSEDKDSKTEDPTEKKMRDAAEKGNTPMSREVPIFAGALAFYLYLVFFLPSGVTRIGESLRDLFEQPDQWRIDTSTDVVSLFTHLAWEASALLLPAVALIMVFGVLASVLQHMPSFVLERIRPQASRVSLAKGWERLFSANGLVEFGKSLFKIVIVSTIMVFALKSEYFGTLDAMFSDPQVIFVKFAAILKKIMIVILLATFVLAVVDFFWTRHHWYSQLRMTKQEIKDEHKQSQGDPIIKARQRSIARDRARRRMIANVPRATLVITNPTHYAVALRYVREENEAPVVIAKGQDLVALKIRELARENNIPIFEDPPLARSMFAQVSVDSVIPSIFYKAVAELVHRVYAAKAQKRRVR</sequence>
<dbReference type="PRINTS" id="PR00950">
    <property type="entry name" value="TYPE3IMSPROT"/>
</dbReference>
<evidence type="ECO:0000256" key="14">
    <source>
        <dbReference type="SAM" id="MobiDB-lite"/>
    </source>
</evidence>
<dbReference type="AlphaFoldDB" id="A0A376AD55"/>
<keyword evidence="8 13" id="KW-0653">Protein transport</keyword>
<dbReference type="Gene3D" id="3.40.1690.10">
    <property type="entry name" value="secretion proteins EscU"/>
    <property type="match status" value="1"/>
</dbReference>
<evidence type="ECO:0000313" key="15">
    <source>
        <dbReference type="EMBL" id="SSC65383.1"/>
    </source>
</evidence>
<organism evidence="15 16">
    <name type="scientific">Ciceribacter selenitireducens ATCC BAA-1503</name>
    <dbReference type="NCBI Taxonomy" id="1336235"/>
    <lineage>
        <taxon>Bacteria</taxon>
        <taxon>Pseudomonadati</taxon>
        <taxon>Pseudomonadota</taxon>
        <taxon>Alphaproteobacteria</taxon>
        <taxon>Hyphomicrobiales</taxon>
        <taxon>Rhizobiaceae</taxon>
        <taxon>Ciceribacter</taxon>
    </lineage>
</organism>
<evidence type="ECO:0000256" key="10">
    <source>
        <dbReference type="ARBA" id="ARBA00023136"/>
    </source>
</evidence>